<evidence type="ECO:0000259" key="2">
    <source>
        <dbReference type="Pfam" id="PF00582"/>
    </source>
</evidence>
<comment type="caution">
    <text evidence="3">The sequence shown here is derived from an EMBL/GenBank/DDBJ whole genome shotgun (WGS) entry which is preliminary data.</text>
</comment>
<dbReference type="AlphaFoldDB" id="A0A9Q0FIF5"/>
<keyword evidence="4" id="KW-1185">Reference proteome</keyword>
<gene>
    <name evidence="3" type="ORF">Tsubulata_017765</name>
</gene>
<dbReference type="Gene3D" id="3.40.50.620">
    <property type="entry name" value="HUPs"/>
    <property type="match status" value="1"/>
</dbReference>
<reference evidence="3" key="2">
    <citation type="journal article" date="2023" name="Plants (Basel)">
        <title>Annotation of the Turnera subulata (Passifloraceae) Draft Genome Reveals the S-Locus Evolved after the Divergence of Turneroideae from Passifloroideae in a Stepwise Manner.</title>
        <authorList>
            <person name="Henning P.M."/>
            <person name="Roalson E.H."/>
            <person name="Mir W."/>
            <person name="McCubbin A.G."/>
            <person name="Shore J.S."/>
        </authorList>
    </citation>
    <scope>NUCLEOTIDE SEQUENCE</scope>
    <source>
        <strain evidence="3">F60SS</strain>
    </source>
</reference>
<sequence length="202" mass="21613">METGAAIGSRIQQQEEEAAGEEGLMAQQVAQSKKMKKVMVAIDESEGSFCALQWALDNLVNAAAVTPSNEPSQESGMFVLVHVQPPFQYHVYPAGPGGAAFFGSSSIIESVRKAQAENAAALLSRALQMCKTRMIKAESLILEGDPKEMICQATEQVHVDVLVVGSRGLGMVKRAFLGSVSDYCAHHAKCPILIVKPPKDAK</sequence>
<dbReference type="Pfam" id="PF00582">
    <property type="entry name" value="Usp"/>
    <property type="match status" value="1"/>
</dbReference>
<organism evidence="3 4">
    <name type="scientific">Turnera subulata</name>
    <dbReference type="NCBI Taxonomy" id="218843"/>
    <lineage>
        <taxon>Eukaryota</taxon>
        <taxon>Viridiplantae</taxon>
        <taxon>Streptophyta</taxon>
        <taxon>Embryophyta</taxon>
        <taxon>Tracheophyta</taxon>
        <taxon>Spermatophyta</taxon>
        <taxon>Magnoliopsida</taxon>
        <taxon>eudicotyledons</taxon>
        <taxon>Gunneridae</taxon>
        <taxon>Pentapetalae</taxon>
        <taxon>rosids</taxon>
        <taxon>fabids</taxon>
        <taxon>Malpighiales</taxon>
        <taxon>Passifloraceae</taxon>
        <taxon>Turnera</taxon>
    </lineage>
</organism>
<dbReference type="InterPro" id="IPR014729">
    <property type="entry name" value="Rossmann-like_a/b/a_fold"/>
</dbReference>
<dbReference type="OrthoDB" id="843225at2759"/>
<accession>A0A9Q0FIF5</accession>
<evidence type="ECO:0000313" key="4">
    <source>
        <dbReference type="Proteomes" id="UP001141552"/>
    </source>
</evidence>
<dbReference type="PRINTS" id="PR01438">
    <property type="entry name" value="UNVRSLSTRESS"/>
</dbReference>
<dbReference type="Proteomes" id="UP001141552">
    <property type="component" value="Unassembled WGS sequence"/>
</dbReference>
<reference evidence="3" key="1">
    <citation type="submission" date="2022-02" db="EMBL/GenBank/DDBJ databases">
        <authorList>
            <person name="Henning P.M."/>
            <person name="McCubbin A.G."/>
            <person name="Shore J.S."/>
        </authorList>
    </citation>
    <scope>NUCLEOTIDE SEQUENCE</scope>
    <source>
        <strain evidence="3">F60SS</strain>
        <tissue evidence="3">Leaves</tissue>
    </source>
</reference>
<protein>
    <recommendedName>
        <fullName evidence="2">UspA domain-containing protein</fullName>
    </recommendedName>
</protein>
<evidence type="ECO:0000313" key="3">
    <source>
        <dbReference type="EMBL" id="KAJ4832038.1"/>
    </source>
</evidence>
<evidence type="ECO:0000256" key="1">
    <source>
        <dbReference type="SAM" id="MobiDB-lite"/>
    </source>
</evidence>
<dbReference type="SUPFAM" id="SSF52402">
    <property type="entry name" value="Adenine nucleotide alpha hydrolases-like"/>
    <property type="match status" value="1"/>
</dbReference>
<name>A0A9Q0FIF5_9ROSI</name>
<dbReference type="InterPro" id="IPR006016">
    <property type="entry name" value="UspA"/>
</dbReference>
<dbReference type="InterPro" id="IPR006015">
    <property type="entry name" value="Universal_stress_UspA"/>
</dbReference>
<dbReference type="PANTHER" id="PTHR31964:SF124">
    <property type="entry name" value="ADENINE NUCLEOTIDE ALPHA HYDROLASES-LIKE SUPERFAMILY PROTEIN"/>
    <property type="match status" value="1"/>
</dbReference>
<dbReference type="EMBL" id="JAKUCV010005225">
    <property type="protein sequence ID" value="KAJ4832038.1"/>
    <property type="molecule type" value="Genomic_DNA"/>
</dbReference>
<proteinExistence type="predicted"/>
<feature type="domain" description="UspA" evidence="2">
    <location>
        <begin position="35"/>
        <end position="196"/>
    </location>
</feature>
<dbReference type="PANTHER" id="PTHR31964">
    <property type="entry name" value="ADENINE NUCLEOTIDE ALPHA HYDROLASES-LIKE SUPERFAMILY PROTEIN"/>
    <property type="match status" value="1"/>
</dbReference>
<dbReference type="CDD" id="cd23659">
    <property type="entry name" value="USP_At3g01520-like"/>
    <property type="match status" value="1"/>
</dbReference>
<feature type="region of interest" description="Disordered" evidence="1">
    <location>
        <begin position="1"/>
        <end position="20"/>
    </location>
</feature>